<sequence length="259" mass="28792">MQALCRRRNAGHRSLRQGAAFAGPGSPQSWYTCTAFSLNQSRHDSSPLSPAQGPEHSGRCGRCERVQTRSTAGTSVDSVLHNWALPYLPDVQVHMPSLRSDAYGTTGIAHNVPSRSLPIRCPQPKEMPQVRRELSLGDRRRCRHEAGQGGRGIKFTVNETLERLSALRGELVEVIGLLAWRFENRSLESTAVAERGERSTLWLEVDDETPAMDEGMLIRWSGKRVVVSGILRAPDPKFGGCGHFSMWPAELLVRSIRRD</sequence>
<reference evidence="2 3" key="2">
    <citation type="submission" date="2018-11" db="EMBL/GenBank/DDBJ databases">
        <authorList>
            <consortium name="Pathogen Informatics"/>
        </authorList>
    </citation>
    <scope>NUCLEOTIDE SEQUENCE [LARGE SCALE GENOMIC DNA]</scope>
</reference>
<evidence type="ECO:0000313" key="4">
    <source>
        <dbReference type="WBParaSite" id="BTMF_0000482501-mRNA-1"/>
    </source>
</evidence>
<dbReference type="AlphaFoldDB" id="A0A0R3QEN4"/>
<name>A0A0R3QEN4_9BILA</name>
<protein>
    <submittedName>
        <fullName evidence="4">Single-stranded DNA-binding protein</fullName>
    </submittedName>
</protein>
<dbReference type="WBParaSite" id="BTMF_0000482501-mRNA-1">
    <property type="protein sequence ID" value="BTMF_0000482501-mRNA-1"/>
    <property type="gene ID" value="BTMF_0000482501"/>
</dbReference>
<evidence type="ECO:0000313" key="3">
    <source>
        <dbReference type="Proteomes" id="UP000280834"/>
    </source>
</evidence>
<proteinExistence type="predicted"/>
<gene>
    <name evidence="2" type="ORF">BTMF_LOCUS4115</name>
</gene>
<accession>A0A0R3QEN4</accession>
<reference evidence="4" key="1">
    <citation type="submission" date="2017-02" db="UniProtKB">
        <authorList>
            <consortium name="WormBaseParasite"/>
        </authorList>
    </citation>
    <scope>IDENTIFICATION</scope>
</reference>
<organism evidence="4">
    <name type="scientific">Brugia timori</name>
    <dbReference type="NCBI Taxonomy" id="42155"/>
    <lineage>
        <taxon>Eukaryota</taxon>
        <taxon>Metazoa</taxon>
        <taxon>Ecdysozoa</taxon>
        <taxon>Nematoda</taxon>
        <taxon>Chromadorea</taxon>
        <taxon>Rhabditida</taxon>
        <taxon>Spirurina</taxon>
        <taxon>Spiruromorpha</taxon>
        <taxon>Filarioidea</taxon>
        <taxon>Onchocercidae</taxon>
        <taxon>Brugia</taxon>
    </lineage>
</organism>
<keyword evidence="3" id="KW-1185">Reference proteome</keyword>
<evidence type="ECO:0000313" key="2">
    <source>
        <dbReference type="EMBL" id="VDO16136.1"/>
    </source>
</evidence>
<dbReference type="EMBL" id="UZAG01003944">
    <property type="protein sequence ID" value="VDO16136.1"/>
    <property type="molecule type" value="Genomic_DNA"/>
</dbReference>
<dbReference type="Proteomes" id="UP000280834">
    <property type="component" value="Unassembled WGS sequence"/>
</dbReference>
<feature type="region of interest" description="Disordered" evidence="1">
    <location>
        <begin position="42"/>
        <end position="62"/>
    </location>
</feature>
<evidence type="ECO:0000256" key="1">
    <source>
        <dbReference type="SAM" id="MobiDB-lite"/>
    </source>
</evidence>